<dbReference type="RefSeq" id="WP_306059652.1">
    <property type="nucleotide sequence ID" value="NZ_CP120997.1"/>
</dbReference>
<keyword evidence="1" id="KW-0732">Signal</keyword>
<proteinExistence type="predicted"/>
<accession>A0ABY9HTV4</accession>
<feature type="chain" id="PRO_5047313602" description="Secreted protein" evidence="1">
    <location>
        <begin position="21"/>
        <end position="311"/>
    </location>
</feature>
<protein>
    <recommendedName>
        <fullName evidence="4">Secreted protein</fullName>
    </recommendedName>
</protein>
<gene>
    <name evidence="2" type="ORF">P8A18_30120</name>
</gene>
<dbReference type="EMBL" id="CP120997">
    <property type="protein sequence ID" value="WLQ37437.1"/>
    <property type="molecule type" value="Genomic_DNA"/>
</dbReference>
<name>A0ABY9HTV4_9ACTN</name>
<evidence type="ECO:0000256" key="1">
    <source>
        <dbReference type="SAM" id="SignalP"/>
    </source>
</evidence>
<evidence type="ECO:0000313" key="2">
    <source>
        <dbReference type="EMBL" id="WLQ37437.1"/>
    </source>
</evidence>
<evidence type="ECO:0008006" key="4">
    <source>
        <dbReference type="Google" id="ProtNLM"/>
    </source>
</evidence>
<organism evidence="2 3">
    <name type="scientific">Streptomyces castrisilvae</name>
    <dbReference type="NCBI Taxonomy" id="3033811"/>
    <lineage>
        <taxon>Bacteria</taxon>
        <taxon>Bacillati</taxon>
        <taxon>Actinomycetota</taxon>
        <taxon>Actinomycetes</taxon>
        <taxon>Kitasatosporales</taxon>
        <taxon>Streptomycetaceae</taxon>
        <taxon>Streptomyces</taxon>
    </lineage>
</organism>
<reference evidence="2 3" key="1">
    <citation type="submission" date="2023-03" db="EMBL/GenBank/DDBJ databases">
        <title>Isolation and description of six Streptomyces strains from soil environments, able to metabolize different microbial glucans.</title>
        <authorList>
            <person name="Widen T."/>
            <person name="Larsbrink J."/>
        </authorList>
    </citation>
    <scope>NUCLEOTIDE SEQUENCE [LARGE SCALE GENOMIC DNA]</scope>
    <source>
        <strain evidence="2 3">Mut1</strain>
    </source>
</reference>
<keyword evidence="3" id="KW-1185">Reference proteome</keyword>
<dbReference type="Proteomes" id="UP001239522">
    <property type="component" value="Chromosome"/>
</dbReference>
<feature type="signal peptide" evidence="1">
    <location>
        <begin position="1"/>
        <end position="20"/>
    </location>
</feature>
<evidence type="ECO:0000313" key="3">
    <source>
        <dbReference type="Proteomes" id="UP001239522"/>
    </source>
</evidence>
<sequence length="311" mass="31496">MRTGSNRVRVGLLASFTALAAVASMGSATAATTLNGSWAPFSRCPVDAPAMLAADGATDTAICVSSHSASGSIKLGNTEVPVGASDLQVGVVTHPGGLSTVVSPAEGALVADSAKVPGGLLGLMCPSDVPVITGICNTLSDVSLNRVTATIESVNSPTDFQLVAGTTTGKPILTLPVRIHLENPLLGDKCYIGSSSDPILLKPQNLTQPAISSEKFAGDGTLDATGPMNRLNLLGAAQTDTTYSVPGTNGCGLLGALNWAVNLKTGLPSASGNNNVTLDDAQTYVATMNKPRDAAPDAGKLLSQYWHSAAR</sequence>